<dbReference type="GO" id="GO:0006887">
    <property type="term" value="P:exocytosis"/>
    <property type="evidence" value="ECO:0007669"/>
    <property type="project" value="UniProtKB-KW"/>
</dbReference>
<name>A0A9P0EDR3_NEZVI</name>
<dbReference type="AlphaFoldDB" id="A0A9P0EDR3"/>
<dbReference type="FunFam" id="1.10.357.70:FF:000001">
    <property type="entry name" value="Exocyst complex component 3"/>
    <property type="match status" value="1"/>
</dbReference>
<evidence type="ECO:0000313" key="4">
    <source>
        <dbReference type="EMBL" id="CAH1394968.1"/>
    </source>
</evidence>
<evidence type="ECO:0000256" key="1">
    <source>
        <dbReference type="ARBA" id="ARBA00009447"/>
    </source>
</evidence>
<comment type="similarity">
    <text evidence="1">Belongs to the SEC6 family.</text>
</comment>
<dbReference type="InterPro" id="IPR010326">
    <property type="entry name" value="EXOC3/Sec6"/>
</dbReference>
<dbReference type="Proteomes" id="UP001152798">
    <property type="component" value="Chromosome 3"/>
</dbReference>
<dbReference type="GO" id="GO:0000145">
    <property type="term" value="C:exocyst"/>
    <property type="evidence" value="ECO:0007669"/>
    <property type="project" value="InterPro"/>
</dbReference>
<keyword evidence="3" id="KW-0268">Exocytosis</keyword>
<proteinExistence type="inferred from homology"/>
<dbReference type="PANTHER" id="PTHR21292">
    <property type="entry name" value="EXOCYST COMPLEX COMPONENT SEC6-RELATED"/>
    <property type="match status" value="1"/>
</dbReference>
<protein>
    <recommendedName>
        <fullName evidence="6">Exocyst complex component 3</fullName>
    </recommendedName>
</protein>
<dbReference type="Gene3D" id="1.10.357.50">
    <property type="match status" value="1"/>
</dbReference>
<keyword evidence="5" id="KW-1185">Reference proteome</keyword>
<dbReference type="InterPro" id="IPR042532">
    <property type="entry name" value="EXOC3/Sec6_C"/>
</dbReference>
<gene>
    <name evidence="4" type="ORF">NEZAVI_LOCUS5324</name>
</gene>
<organism evidence="4 5">
    <name type="scientific">Nezara viridula</name>
    <name type="common">Southern green stink bug</name>
    <name type="synonym">Cimex viridulus</name>
    <dbReference type="NCBI Taxonomy" id="85310"/>
    <lineage>
        <taxon>Eukaryota</taxon>
        <taxon>Metazoa</taxon>
        <taxon>Ecdysozoa</taxon>
        <taxon>Arthropoda</taxon>
        <taxon>Hexapoda</taxon>
        <taxon>Insecta</taxon>
        <taxon>Pterygota</taxon>
        <taxon>Neoptera</taxon>
        <taxon>Paraneoptera</taxon>
        <taxon>Hemiptera</taxon>
        <taxon>Heteroptera</taxon>
        <taxon>Panheteroptera</taxon>
        <taxon>Pentatomomorpha</taxon>
        <taxon>Pentatomoidea</taxon>
        <taxon>Pentatomidae</taxon>
        <taxon>Pentatominae</taxon>
        <taxon>Nezara</taxon>
    </lineage>
</organism>
<keyword evidence="2" id="KW-0813">Transport</keyword>
<evidence type="ECO:0008006" key="6">
    <source>
        <dbReference type="Google" id="ProtNLM"/>
    </source>
</evidence>
<sequence length="736" mass="85851">MDIEQLEKQAKATAAKHVINMLQRPGQLEKVEQYKRRVTRKKVSVEAMLKTTMQSQLDGVCVGLSQLSIALQEIQEIKSNLMTVNNLLQDLPELVKKLQSVRSQNRQHSQYMTAVDNLKNLFSVPESVEKTKQWINEGKLLFAHHSLSDLENSRDDLLYELHKVPNQAPADKILLKAWFEDVEAASQLLEKQLRLVLSRTLNTVRKEPTIIVTALRIIDKEEKKDVFALQRQKQSGFIAPGRPKKWKDMVMEVLEKSVDQRIEGTQVEERSSNKMWLVVHLELTRQLLLEDLKVVKTLCEPCFPPHYNIVHRFVSMYHNSLSKHLEEIISYGLEGNEYVSMLSWVVNTYFGPELMKHTDLNINTNSLEPLLSRKIINNLQFQYLKNMEDNYTEWMKKTLQTETNDWSAGIPSEADQEGHFHTAAPVIIFQMIDQNLQVTKTIGQDLTDKALILSMKQVKQYGHLYRNAIVEFKTRHFEDRSQVLYFTHYMITIVNNCMLFVELAQQMKQHYWRSDLTNNESSIIFSSLLKTFQDLRDEAVQWLLDEAFLDLESHFQDLITAKWVSSSIPIDTVCVTLEDYFQDYVHLRAKNFEYVITEAENLVARRYISALFQRKISFRTHDDRKAAATKIIKEVEQLKVFFSRIAPKVAERVDTPFEAIRSLAEILKSEDSEIITLDIHTLRDKYPDIKEDHLFRFLCLMGDLSRSEIKNLVTFYLDRKDQKTNLSRSIFANIVL</sequence>
<dbReference type="GO" id="GO:0051601">
    <property type="term" value="P:exocyst localization"/>
    <property type="evidence" value="ECO:0007669"/>
    <property type="project" value="TreeGrafter"/>
</dbReference>
<dbReference type="OrthoDB" id="10047020at2759"/>
<dbReference type="PANTHER" id="PTHR21292:SF1">
    <property type="entry name" value="EXOCYST COMPLEX COMPONENT 3"/>
    <property type="match status" value="1"/>
</dbReference>
<dbReference type="GO" id="GO:0000149">
    <property type="term" value="F:SNARE binding"/>
    <property type="evidence" value="ECO:0007669"/>
    <property type="project" value="TreeGrafter"/>
</dbReference>
<evidence type="ECO:0000256" key="2">
    <source>
        <dbReference type="ARBA" id="ARBA00022448"/>
    </source>
</evidence>
<dbReference type="Pfam" id="PF06046">
    <property type="entry name" value="Sec6"/>
    <property type="match status" value="1"/>
</dbReference>
<evidence type="ECO:0000313" key="5">
    <source>
        <dbReference type="Proteomes" id="UP001152798"/>
    </source>
</evidence>
<reference evidence="4" key="1">
    <citation type="submission" date="2022-01" db="EMBL/GenBank/DDBJ databases">
        <authorList>
            <person name="King R."/>
        </authorList>
    </citation>
    <scope>NUCLEOTIDE SEQUENCE</scope>
</reference>
<dbReference type="EMBL" id="OV725079">
    <property type="protein sequence ID" value="CAH1394968.1"/>
    <property type="molecule type" value="Genomic_DNA"/>
</dbReference>
<dbReference type="Gene3D" id="1.10.357.70">
    <property type="entry name" value="Exocyst complex component Sec6, C-terminal domain"/>
    <property type="match status" value="1"/>
</dbReference>
<accession>A0A9P0EDR3</accession>
<evidence type="ECO:0000256" key="3">
    <source>
        <dbReference type="ARBA" id="ARBA00022483"/>
    </source>
</evidence>